<dbReference type="SUPFAM" id="SSF55486">
    <property type="entry name" value="Metalloproteases ('zincins'), catalytic domain"/>
    <property type="match status" value="2"/>
</dbReference>
<dbReference type="InterPro" id="IPR021917">
    <property type="entry name" value="Unchr_Zn-peptidase-like"/>
</dbReference>
<accession>A0A2S8GMH3</accession>
<organism evidence="1 2">
    <name type="scientific">Blastopirellula marina</name>
    <dbReference type="NCBI Taxonomy" id="124"/>
    <lineage>
        <taxon>Bacteria</taxon>
        <taxon>Pseudomonadati</taxon>
        <taxon>Planctomycetota</taxon>
        <taxon>Planctomycetia</taxon>
        <taxon>Pirellulales</taxon>
        <taxon>Pirellulaceae</taxon>
        <taxon>Blastopirellula</taxon>
    </lineage>
</organism>
<dbReference type="AlphaFoldDB" id="A0A2S8GMH3"/>
<reference evidence="1 2" key="1">
    <citation type="submission" date="2018-02" db="EMBL/GenBank/DDBJ databases">
        <title>Comparative genomes isolates from brazilian mangrove.</title>
        <authorList>
            <person name="Araujo J.E."/>
            <person name="Taketani R.G."/>
            <person name="Silva M.C.P."/>
            <person name="Loureco M.V."/>
            <person name="Andreote F.D."/>
        </authorList>
    </citation>
    <scope>NUCLEOTIDE SEQUENCE [LARGE SCALE GENOMIC DNA]</scope>
    <source>
        <strain evidence="1 2">Nap-Phe MGV</strain>
    </source>
</reference>
<evidence type="ECO:0000313" key="1">
    <source>
        <dbReference type="EMBL" id="PQO45633.1"/>
    </source>
</evidence>
<gene>
    <name evidence="1" type="ORF">C5Y93_14450</name>
</gene>
<proteinExistence type="predicted"/>
<evidence type="ECO:0000313" key="2">
    <source>
        <dbReference type="Proteomes" id="UP000237819"/>
    </source>
</evidence>
<dbReference type="EMBL" id="PUHZ01000014">
    <property type="protein sequence ID" value="PQO45633.1"/>
    <property type="molecule type" value="Genomic_DNA"/>
</dbReference>
<dbReference type="Proteomes" id="UP000237819">
    <property type="component" value="Unassembled WGS sequence"/>
</dbReference>
<dbReference type="OrthoDB" id="267032at2"/>
<dbReference type="Pfam" id="PF12044">
    <property type="entry name" value="Metallopep"/>
    <property type="match status" value="1"/>
</dbReference>
<comment type="caution">
    <text evidence="1">The sequence shown here is derived from an EMBL/GenBank/DDBJ whole genome shotgun (WGS) entry which is preliminary data.</text>
</comment>
<dbReference type="RefSeq" id="WP_105336124.1">
    <property type="nucleotide sequence ID" value="NZ_PUHZ01000014.1"/>
</dbReference>
<protein>
    <submittedName>
        <fullName evidence="1">Uncharacterized protein</fullName>
    </submittedName>
</protein>
<name>A0A2S8GMH3_9BACT</name>
<sequence>MVVWVPCLLAPFLSGPPAEGAEIGAWKKDQADESYVVDAGRGKWLEMDATGRTFSFEELSRDEDEVELIDRGRNIKLRLKPGAGEISIGGNPYGPWVEGEWVERDTLPEFAQIAPIDHKVRLIYFIAADRQPTNNYREKIVTLMTFANSMFQYEMGRRGISKRGLVFQTDDNGVPIVHVVRGKHPAQYYNGAPNYNDQKQLQKVVPEIPRKIGKEEEQLLIVFLETYDPQPANVEWAGGIALGGTHSADGGLGTFSAWVLQDMFCATNVPDQIRMFQDRTPIPGRKAMGHGQMNSPRSEFIEDGFGAVIHEVGHALGLYHDLRDADHYIMGGGFRRLNVNLSRSTPAHRRVRFSDANALFLANSRLLNPNVDITDNSPPKVEVNIKPSRRPFVYHVQVKATDDKGLKGVIFFDDHLSSVADGGELKGKEDTVEILLPLKPNEAKKSVRVNVKVIDQGGNIVDTVKEVPAF</sequence>